<dbReference type="Proteomes" id="UP001243286">
    <property type="component" value="Unassembled WGS sequence"/>
</dbReference>
<gene>
    <name evidence="7" type="ORF">QK289_03745</name>
</gene>
<dbReference type="RefSeq" id="WP_014969849.1">
    <property type="nucleotide sequence ID" value="NZ_JANJYY010000092.1"/>
</dbReference>
<evidence type="ECO:0000256" key="5">
    <source>
        <dbReference type="ARBA" id="ARBA00023136"/>
    </source>
</evidence>
<dbReference type="EMBL" id="JASBQV010000003">
    <property type="protein sequence ID" value="MDI3234110.1"/>
    <property type="molecule type" value="Genomic_DNA"/>
</dbReference>
<reference evidence="7 8" key="1">
    <citation type="submission" date="2023-04" db="EMBL/GenBank/DDBJ databases">
        <title>Antarctic isolates genomes.</title>
        <authorList>
            <person name="Dimov S.G."/>
        </authorList>
    </citation>
    <scope>NUCLEOTIDE SEQUENCE [LARGE SCALE GENOMIC DNA]</scope>
    <source>
        <strain evidence="7 8">AL19</strain>
    </source>
</reference>
<evidence type="ECO:0000313" key="7">
    <source>
        <dbReference type="EMBL" id="MDI3234110.1"/>
    </source>
</evidence>
<organism evidence="7 8">
    <name type="scientific">Exiguobacterium antarcticum</name>
    <dbReference type="NCBI Taxonomy" id="132920"/>
    <lineage>
        <taxon>Bacteria</taxon>
        <taxon>Bacillati</taxon>
        <taxon>Bacillota</taxon>
        <taxon>Bacilli</taxon>
        <taxon>Bacillales</taxon>
        <taxon>Bacillales Family XII. Incertae Sedis</taxon>
        <taxon>Exiguobacterium</taxon>
    </lineage>
</organism>
<dbReference type="Pfam" id="PF01940">
    <property type="entry name" value="DUF92"/>
    <property type="match status" value="1"/>
</dbReference>
<comment type="subcellular location">
    <subcellularLocation>
        <location evidence="1">Membrane</location>
        <topology evidence="1">Multi-pass membrane protein</topology>
    </subcellularLocation>
</comment>
<evidence type="ECO:0000256" key="1">
    <source>
        <dbReference type="ARBA" id="ARBA00004141"/>
    </source>
</evidence>
<comment type="similarity">
    <text evidence="2">Belongs to the TMEM19 family.</text>
</comment>
<comment type="caution">
    <text evidence="7">The sequence shown here is derived from an EMBL/GenBank/DDBJ whole genome shotgun (WGS) entry which is preliminary data.</text>
</comment>
<name>A0ABT6QZI7_9BACL</name>
<evidence type="ECO:0000256" key="6">
    <source>
        <dbReference type="SAM" id="Phobius"/>
    </source>
</evidence>
<dbReference type="InterPro" id="IPR002794">
    <property type="entry name" value="DUF92_TMEM19"/>
</dbReference>
<feature type="transmembrane region" description="Helical" evidence="6">
    <location>
        <begin position="39"/>
        <end position="63"/>
    </location>
</feature>
<feature type="transmembrane region" description="Helical" evidence="6">
    <location>
        <begin position="240"/>
        <end position="258"/>
    </location>
</feature>
<dbReference type="PANTHER" id="PTHR13353:SF5">
    <property type="entry name" value="TRANSMEMBRANE PROTEIN 19"/>
    <property type="match status" value="1"/>
</dbReference>
<keyword evidence="3 6" id="KW-0812">Transmembrane</keyword>
<keyword evidence="8" id="KW-1185">Reference proteome</keyword>
<keyword evidence="4 6" id="KW-1133">Transmembrane helix</keyword>
<feature type="transmembrane region" description="Helical" evidence="6">
    <location>
        <begin position="7"/>
        <end position="33"/>
    </location>
</feature>
<feature type="transmembrane region" description="Helical" evidence="6">
    <location>
        <begin position="146"/>
        <end position="170"/>
    </location>
</feature>
<proteinExistence type="inferred from homology"/>
<feature type="transmembrane region" description="Helical" evidence="6">
    <location>
        <begin position="182"/>
        <end position="199"/>
    </location>
</feature>
<sequence length="259" mass="27849">MPLIYGILFCLILGYLGYRLHLLTITGAIWTIVVGTVVIYGLGYSGLIVLMLFFGSSSLLSKLGKRRKRSVNQIVEKDGARDGWQVLANGGVASLAAVGIIFTDHPSFLLLFLIVLAASNADTWASEIGPLSQKEPFLFSGRRVPAGTSGAISVLGTSATVIGALFIATAGDLLFDLTTAEWLLVTVGGVLGSLFDTLFGGTIQRKFRCAVCGKETEKRIHHEKPTLYVTGWKWLGNDGVNFLSSGIAGLIGFIVYRMW</sequence>
<protein>
    <submittedName>
        <fullName evidence="7">DUF92 domain-containing protein</fullName>
    </submittedName>
</protein>
<evidence type="ECO:0000313" key="8">
    <source>
        <dbReference type="Proteomes" id="UP001243286"/>
    </source>
</evidence>
<accession>A0ABT6QZI7</accession>
<dbReference type="PANTHER" id="PTHR13353">
    <property type="entry name" value="TRANSMEMBRANE PROTEIN 19"/>
    <property type="match status" value="1"/>
</dbReference>
<evidence type="ECO:0000256" key="3">
    <source>
        <dbReference type="ARBA" id="ARBA00022692"/>
    </source>
</evidence>
<evidence type="ECO:0000256" key="4">
    <source>
        <dbReference type="ARBA" id="ARBA00022989"/>
    </source>
</evidence>
<evidence type="ECO:0000256" key="2">
    <source>
        <dbReference type="ARBA" id="ARBA00009012"/>
    </source>
</evidence>
<keyword evidence="5 6" id="KW-0472">Membrane</keyword>